<reference evidence="10 12" key="2">
    <citation type="submission" date="2019-10" db="EMBL/GenBank/DDBJ databases">
        <title>Genome sequencing of Lactobacillus fructivorans.</title>
        <authorList>
            <person name="Kim K."/>
        </authorList>
    </citation>
    <scope>NUCLEOTIDE SEQUENCE [LARGE SCALE GENOMIC DNA]</scope>
    <source>
        <strain evidence="10 12">LF543</strain>
    </source>
</reference>
<reference evidence="9 11" key="1">
    <citation type="submission" date="2014-06" db="EMBL/GenBank/DDBJ databases">
        <title>Functional and comparative genomic analyses of the Drosophila gut microbiota identify candidate symbiosis factors.</title>
        <authorList>
            <person name="Newell P.D."/>
            <person name="Chaston J.M."/>
            <person name="Douglas A.E."/>
        </authorList>
    </citation>
    <scope>NUCLEOTIDE SEQUENCE [LARGE SCALE GENOMIC DNA]</scope>
    <source>
        <strain evidence="9 11">DmCS_002</strain>
    </source>
</reference>
<evidence type="ECO:0000313" key="9">
    <source>
        <dbReference type="EMBL" id="KID42032.1"/>
    </source>
</evidence>
<comment type="subcellular location">
    <subcellularLocation>
        <location evidence="1">Cell membrane</location>
        <topology evidence="1">Multi-pass membrane protein</topology>
    </subcellularLocation>
</comment>
<dbReference type="Pfam" id="PF06738">
    <property type="entry name" value="ThrE"/>
    <property type="match status" value="1"/>
</dbReference>
<feature type="transmembrane region" description="Helical" evidence="7">
    <location>
        <begin position="206"/>
        <end position="227"/>
    </location>
</feature>
<dbReference type="EMBL" id="CP045562">
    <property type="protein sequence ID" value="QFX92365.1"/>
    <property type="molecule type" value="Genomic_DNA"/>
</dbReference>
<protein>
    <submittedName>
        <fullName evidence="10">Threonine/serine exporter</fullName>
    </submittedName>
</protein>
<evidence type="ECO:0000313" key="11">
    <source>
        <dbReference type="Proteomes" id="UP000031397"/>
    </source>
</evidence>
<proteinExistence type="inferred from homology"/>
<evidence type="ECO:0000256" key="4">
    <source>
        <dbReference type="ARBA" id="ARBA00022989"/>
    </source>
</evidence>
<evidence type="ECO:0000313" key="10">
    <source>
        <dbReference type="EMBL" id="QFX92365.1"/>
    </source>
</evidence>
<dbReference type="OrthoDB" id="9813917at2"/>
<feature type="transmembrane region" description="Helical" evidence="7">
    <location>
        <begin position="239"/>
        <end position="260"/>
    </location>
</feature>
<evidence type="ECO:0000256" key="2">
    <source>
        <dbReference type="ARBA" id="ARBA00022475"/>
    </source>
</evidence>
<dbReference type="InterPro" id="IPR010619">
    <property type="entry name" value="ThrE-like_N"/>
</dbReference>
<dbReference type="GeneID" id="74913368"/>
<dbReference type="Proteomes" id="UP000327194">
    <property type="component" value="Chromosome"/>
</dbReference>
<keyword evidence="2" id="KW-1003">Cell membrane</keyword>
<keyword evidence="11" id="KW-1185">Reference proteome</keyword>
<sequence length="261" mass="28978">MFGKNQLDPDSRFRNYSDLVIKTCMLAGKIMIENGSEMTRVNDTIKRIARNAGMPNLKTYITITGIMISVNDNSETQITEIDKRAFDLRKITAVNDLSRRFAEHKTTLEQFYQELQHVSDLDTYFPYWMKILSAAILSGSIEVVFRGDYSVFFITCVIGMLGWIIFDYLNRIVKVEFINEFTAAISIGMLAMLARKLGLGSGVDNMIIGGVMPLVPGVQITNAVRDLMSGNLVSGPARAMEAIMGACALGFGVALALKWFG</sequence>
<evidence type="ECO:0000256" key="3">
    <source>
        <dbReference type="ARBA" id="ARBA00022692"/>
    </source>
</evidence>
<keyword evidence="3 7" id="KW-0812">Transmembrane</keyword>
<dbReference type="AlphaFoldDB" id="A0A0C1PMQ1"/>
<evidence type="ECO:0000256" key="1">
    <source>
        <dbReference type="ARBA" id="ARBA00004651"/>
    </source>
</evidence>
<organism evidence="9 11">
    <name type="scientific">Fructilactobacillus fructivorans</name>
    <dbReference type="NCBI Taxonomy" id="1614"/>
    <lineage>
        <taxon>Bacteria</taxon>
        <taxon>Bacillati</taxon>
        <taxon>Bacillota</taxon>
        <taxon>Bacilli</taxon>
        <taxon>Lactobacillales</taxon>
        <taxon>Lactobacillaceae</taxon>
        <taxon>Fructilactobacillus</taxon>
    </lineage>
</organism>
<gene>
    <name evidence="10" type="ORF">LF543_01700</name>
    <name evidence="9" type="ORF">LfDm3_0700</name>
</gene>
<dbReference type="PANTHER" id="PTHR34390">
    <property type="entry name" value="UPF0442 PROTEIN YJJB-RELATED"/>
    <property type="match status" value="1"/>
</dbReference>
<accession>A0A0C1PMQ1</accession>
<comment type="similarity">
    <text evidence="6">Belongs to the ThrE exporter (TC 2.A.79) family.</text>
</comment>
<dbReference type="GO" id="GO:0015744">
    <property type="term" value="P:succinate transport"/>
    <property type="evidence" value="ECO:0007669"/>
    <property type="project" value="TreeGrafter"/>
</dbReference>
<keyword evidence="4 7" id="KW-1133">Transmembrane helix</keyword>
<evidence type="ECO:0000313" key="12">
    <source>
        <dbReference type="Proteomes" id="UP000327194"/>
    </source>
</evidence>
<dbReference type="KEGG" id="lfv:LF543_01700"/>
<evidence type="ECO:0000256" key="6">
    <source>
        <dbReference type="ARBA" id="ARBA00034125"/>
    </source>
</evidence>
<evidence type="ECO:0000256" key="5">
    <source>
        <dbReference type="ARBA" id="ARBA00023136"/>
    </source>
</evidence>
<dbReference type="InterPro" id="IPR050539">
    <property type="entry name" value="ThrE_Dicarb/AminoAcid_Exp"/>
</dbReference>
<dbReference type="PANTHER" id="PTHR34390:SF2">
    <property type="entry name" value="SUCCINATE TRANSPORTER SUBUNIT YJJP-RELATED"/>
    <property type="match status" value="1"/>
</dbReference>
<feature type="transmembrane region" description="Helical" evidence="7">
    <location>
        <begin position="151"/>
        <end position="170"/>
    </location>
</feature>
<dbReference type="EMBL" id="JOJZ01000013">
    <property type="protein sequence ID" value="KID42032.1"/>
    <property type="molecule type" value="Genomic_DNA"/>
</dbReference>
<dbReference type="Proteomes" id="UP000031397">
    <property type="component" value="Unassembled WGS sequence"/>
</dbReference>
<name>A0A0C1PMQ1_9LACO</name>
<evidence type="ECO:0000259" key="8">
    <source>
        <dbReference type="Pfam" id="PF06738"/>
    </source>
</evidence>
<dbReference type="GO" id="GO:0022857">
    <property type="term" value="F:transmembrane transporter activity"/>
    <property type="evidence" value="ECO:0007669"/>
    <property type="project" value="InterPro"/>
</dbReference>
<dbReference type="PATRIC" id="fig|1614.7.peg.670"/>
<dbReference type="RefSeq" id="WP_010022670.1">
    <property type="nucleotide sequence ID" value="NZ_AZDS01000005.1"/>
</dbReference>
<keyword evidence="5 7" id="KW-0472">Membrane</keyword>
<dbReference type="GO" id="GO:0005886">
    <property type="term" value="C:plasma membrane"/>
    <property type="evidence" value="ECO:0007669"/>
    <property type="project" value="UniProtKB-SubCell"/>
</dbReference>
<evidence type="ECO:0000256" key="7">
    <source>
        <dbReference type="SAM" id="Phobius"/>
    </source>
</evidence>
<feature type="domain" description="Threonine/serine exporter-like N-terminal" evidence="8">
    <location>
        <begin position="23"/>
        <end position="258"/>
    </location>
</feature>